<accession>A0A8J5J1A8</accession>
<organism evidence="1 2">
    <name type="scientific">Phytophthora aleatoria</name>
    <dbReference type="NCBI Taxonomy" id="2496075"/>
    <lineage>
        <taxon>Eukaryota</taxon>
        <taxon>Sar</taxon>
        <taxon>Stramenopiles</taxon>
        <taxon>Oomycota</taxon>
        <taxon>Peronosporomycetes</taxon>
        <taxon>Peronosporales</taxon>
        <taxon>Peronosporaceae</taxon>
        <taxon>Phytophthora</taxon>
    </lineage>
</organism>
<reference evidence="1" key="1">
    <citation type="submission" date="2021-01" db="EMBL/GenBank/DDBJ databases">
        <title>Phytophthora aleatoria, a newly-described species from Pinus radiata is distinct from Phytophthora cactorum isolates based on comparative genomics.</title>
        <authorList>
            <person name="Mcdougal R."/>
            <person name="Panda P."/>
            <person name="Williams N."/>
            <person name="Studholme D.J."/>
        </authorList>
    </citation>
    <scope>NUCLEOTIDE SEQUENCE</scope>
    <source>
        <strain evidence="1">NZFS 4037</strain>
    </source>
</reference>
<sequence length="80" mass="9099">MNPLVYRYHARSAQLSSLSNSTRWLPTVRSARSFFDSEKVTSAASSSFDFVSEATEHRYQSNQKLLAKQNKVSVETLKKV</sequence>
<evidence type="ECO:0000313" key="2">
    <source>
        <dbReference type="Proteomes" id="UP000709295"/>
    </source>
</evidence>
<protein>
    <submittedName>
        <fullName evidence="1">Uncharacterized protein</fullName>
    </submittedName>
</protein>
<keyword evidence="2" id="KW-1185">Reference proteome</keyword>
<evidence type="ECO:0000313" key="1">
    <source>
        <dbReference type="EMBL" id="KAG6972361.1"/>
    </source>
</evidence>
<dbReference type="AlphaFoldDB" id="A0A8J5J1A8"/>
<comment type="caution">
    <text evidence="1">The sequence shown here is derived from an EMBL/GenBank/DDBJ whole genome shotgun (WGS) entry which is preliminary data.</text>
</comment>
<proteinExistence type="predicted"/>
<dbReference type="Proteomes" id="UP000709295">
    <property type="component" value="Unassembled WGS sequence"/>
</dbReference>
<name>A0A8J5J1A8_9STRA</name>
<gene>
    <name evidence="1" type="ORF">JG688_00004027</name>
</gene>
<dbReference type="EMBL" id="JAENGY010000136">
    <property type="protein sequence ID" value="KAG6972361.1"/>
    <property type="molecule type" value="Genomic_DNA"/>
</dbReference>